<feature type="domain" description="MnmC-like methyltransferase" evidence="6">
    <location>
        <begin position="539"/>
        <end position="630"/>
    </location>
</feature>
<dbReference type="Gene3D" id="3.40.50.150">
    <property type="entry name" value="Vaccinia Virus protein VP39"/>
    <property type="match status" value="1"/>
</dbReference>
<dbReference type="InterPro" id="IPR004803">
    <property type="entry name" value="TGT"/>
</dbReference>
<gene>
    <name evidence="4" type="primary">tgt</name>
    <name evidence="7" type="ORF">CfE428DRAFT_3762</name>
</gene>
<evidence type="ECO:0000313" key="7">
    <source>
        <dbReference type="EMBL" id="EDY18725.1"/>
    </source>
</evidence>
<keyword evidence="4" id="KW-0479">Metal-binding</keyword>
<organism evidence="7 8">
    <name type="scientific">Chthoniobacter flavus Ellin428</name>
    <dbReference type="NCBI Taxonomy" id="497964"/>
    <lineage>
        <taxon>Bacteria</taxon>
        <taxon>Pseudomonadati</taxon>
        <taxon>Verrucomicrobiota</taxon>
        <taxon>Spartobacteria</taxon>
        <taxon>Chthoniobacterales</taxon>
        <taxon>Chthoniobacteraceae</taxon>
        <taxon>Chthoniobacter</taxon>
    </lineage>
</organism>
<evidence type="ECO:0000313" key="8">
    <source>
        <dbReference type="Proteomes" id="UP000005824"/>
    </source>
</evidence>
<feature type="binding site" evidence="4">
    <location>
        <position position="223"/>
    </location>
    <ligand>
        <name>substrate</name>
    </ligand>
</feature>
<feature type="active site" description="Proton acceptor" evidence="4">
    <location>
        <position position="100"/>
    </location>
</feature>
<dbReference type="EMBL" id="ABVL01000011">
    <property type="protein sequence ID" value="EDY18725.1"/>
    <property type="molecule type" value="Genomic_DNA"/>
</dbReference>
<dbReference type="GO" id="GO:0008616">
    <property type="term" value="P:tRNA queuosine(34) biosynthetic process"/>
    <property type="evidence" value="ECO:0007669"/>
    <property type="project" value="UniProtKB-UniRule"/>
</dbReference>
<comment type="caution">
    <text evidence="7">The sequence shown here is derived from an EMBL/GenBank/DDBJ whole genome shotgun (WGS) entry which is preliminary data.</text>
</comment>
<evidence type="ECO:0000259" key="5">
    <source>
        <dbReference type="Pfam" id="PF01702"/>
    </source>
</evidence>
<dbReference type="SUPFAM" id="SSF51713">
    <property type="entry name" value="tRNA-guanine transglycosylase"/>
    <property type="match status" value="1"/>
</dbReference>
<feature type="binding site" evidence="4">
    <location>
        <begin position="100"/>
        <end position="104"/>
    </location>
    <ligand>
        <name>substrate</name>
    </ligand>
</feature>
<dbReference type="GO" id="GO:0005829">
    <property type="term" value="C:cytosol"/>
    <property type="evidence" value="ECO:0007669"/>
    <property type="project" value="TreeGrafter"/>
</dbReference>
<evidence type="ECO:0000256" key="2">
    <source>
        <dbReference type="ARBA" id="ARBA00022679"/>
    </source>
</evidence>
<dbReference type="Pfam" id="PF01702">
    <property type="entry name" value="TGT"/>
    <property type="match status" value="1"/>
</dbReference>
<feature type="region of interest" description="RNA binding" evidence="4">
    <location>
        <begin position="254"/>
        <end position="260"/>
    </location>
</feature>
<dbReference type="InterPro" id="IPR029063">
    <property type="entry name" value="SAM-dependent_MTases_sf"/>
</dbReference>
<protein>
    <recommendedName>
        <fullName evidence="4">Queuine tRNA-ribosyltransferase</fullName>
        <ecNumber evidence="4">2.4.2.29</ecNumber>
    </recommendedName>
    <alternativeName>
        <fullName evidence="4">Guanine insertion enzyme</fullName>
    </alternativeName>
    <alternativeName>
        <fullName evidence="4">tRNA-guanine transglycosylase</fullName>
    </alternativeName>
</protein>
<comment type="caution">
    <text evidence="4">Lacks conserved residue(s) required for the propagation of feature annotation.</text>
</comment>
<dbReference type="PANTHER" id="PTHR46499:SF1">
    <property type="entry name" value="QUEUINE TRNA-RIBOSYLTRANSFERASE"/>
    <property type="match status" value="1"/>
</dbReference>
<feature type="binding site" evidence="4">
    <location>
        <position position="311"/>
    </location>
    <ligand>
        <name>Zn(2+)</name>
        <dbReference type="ChEBI" id="CHEBI:29105"/>
    </ligand>
</feature>
<dbReference type="GO" id="GO:0016645">
    <property type="term" value="F:oxidoreductase activity, acting on the CH-NH group of donors"/>
    <property type="evidence" value="ECO:0007669"/>
    <property type="project" value="InterPro"/>
</dbReference>
<name>B4D4C4_9BACT</name>
<dbReference type="UniPathway" id="UPA00392"/>
<evidence type="ECO:0000256" key="1">
    <source>
        <dbReference type="ARBA" id="ARBA00022676"/>
    </source>
</evidence>
<dbReference type="InParanoid" id="B4D4C4"/>
<dbReference type="NCBIfam" id="TIGR00449">
    <property type="entry name" value="tgt_general"/>
    <property type="match status" value="1"/>
</dbReference>
<dbReference type="InterPro" id="IPR008471">
    <property type="entry name" value="MnmC-like_methylTransf"/>
</dbReference>
<evidence type="ECO:0000256" key="4">
    <source>
        <dbReference type="HAMAP-Rule" id="MF_00168"/>
    </source>
</evidence>
<keyword evidence="4" id="KW-0862">Zinc</keyword>
<keyword evidence="3 4" id="KW-0819">tRNA processing</keyword>
<dbReference type="STRING" id="497964.CfE428DRAFT_3762"/>
<dbReference type="InterPro" id="IPR036511">
    <property type="entry name" value="TGT-like_sf"/>
</dbReference>
<dbReference type="GO" id="GO:0008479">
    <property type="term" value="F:tRNA-guanosine(34) queuine transglycosylase activity"/>
    <property type="evidence" value="ECO:0007669"/>
    <property type="project" value="UniProtKB-UniRule"/>
</dbReference>
<dbReference type="NCBIfam" id="TIGR00430">
    <property type="entry name" value="Q_tRNA_tgt"/>
    <property type="match status" value="1"/>
</dbReference>
<evidence type="ECO:0000256" key="3">
    <source>
        <dbReference type="ARBA" id="ARBA00022694"/>
    </source>
</evidence>
<dbReference type="Pfam" id="PF05430">
    <property type="entry name" value="Methyltransf_30"/>
    <property type="match status" value="1"/>
</dbReference>
<comment type="similarity">
    <text evidence="4">Belongs to the queuine tRNA-ribosyltransferase family.</text>
</comment>
<feature type="binding site" evidence="4">
    <location>
        <position position="342"/>
    </location>
    <ligand>
        <name>Zn(2+)</name>
        <dbReference type="ChEBI" id="CHEBI:29105"/>
    </ligand>
</feature>
<dbReference type="eggNOG" id="COG0343">
    <property type="taxonomic scope" value="Bacteria"/>
</dbReference>
<feature type="active site" description="Nucleophile" evidence="4">
    <location>
        <position position="273"/>
    </location>
</feature>
<comment type="subunit">
    <text evidence="4">Homodimer. Within each dimer, one monomer is responsible for RNA recognition and catalysis, while the other monomer binds to the replacement base PreQ1.</text>
</comment>
<keyword evidence="2 4" id="KW-0808">Transferase</keyword>
<feature type="binding site" evidence="4">
    <location>
        <position position="196"/>
    </location>
    <ligand>
        <name>substrate</name>
    </ligand>
</feature>
<dbReference type="PANTHER" id="PTHR46499">
    <property type="entry name" value="QUEUINE TRNA-RIBOSYLTRANSFERASE"/>
    <property type="match status" value="1"/>
</dbReference>
<proteinExistence type="inferred from homology"/>
<dbReference type="Gene3D" id="3.20.20.105">
    <property type="entry name" value="Queuine tRNA-ribosyltransferase-like"/>
    <property type="match status" value="1"/>
</dbReference>
<dbReference type="InterPro" id="IPR050076">
    <property type="entry name" value="ArchSynthase1/Queuine_TRR"/>
</dbReference>
<dbReference type="GO" id="GO:0046872">
    <property type="term" value="F:metal ion binding"/>
    <property type="evidence" value="ECO:0007669"/>
    <property type="project" value="UniProtKB-KW"/>
</dbReference>
<dbReference type="AlphaFoldDB" id="B4D4C4"/>
<feature type="binding site" evidence="4">
    <location>
        <position position="154"/>
    </location>
    <ligand>
        <name>substrate</name>
    </ligand>
</feature>
<comment type="function">
    <text evidence="4">Catalyzes the base-exchange of a guanine (G) residue with the queuine precursor 7-aminomethyl-7-deazaguanine (PreQ1) at position 34 (anticodon wobble position) in tRNAs with GU(N) anticodons (tRNA-Asp, -Asn, -His and -Tyr). Catalysis occurs through a double-displacement mechanism. The nucleophile active site attacks the C1' of nucleotide 34 to detach the guanine base from the RNA, forming a covalent enzyme-RNA intermediate. The proton acceptor active site deprotonates the incoming PreQ1, allowing a nucleophilic attack on the C1' of the ribose to form the product. After dissociation, two additional enzymatic reactions on the tRNA convert PreQ1 to queuine (Q), resulting in the hypermodified nucleoside queuosine (7-(((4,5-cis-dihydroxy-2-cyclopenten-1-yl)amino)methyl)-7-deazaguanosine).</text>
</comment>
<feature type="binding site" evidence="4">
    <location>
        <position position="316"/>
    </location>
    <ligand>
        <name>Zn(2+)</name>
        <dbReference type="ChEBI" id="CHEBI:29105"/>
    </ligand>
</feature>
<keyword evidence="1 4" id="KW-0328">Glycosyltransferase</keyword>
<keyword evidence="8" id="KW-1185">Reference proteome</keyword>
<feature type="domain" description="tRNA-guanine(15) transglycosylase-like" evidence="5">
    <location>
        <begin position="22"/>
        <end position="371"/>
    </location>
</feature>
<dbReference type="RefSeq" id="WP_006981087.1">
    <property type="nucleotide sequence ID" value="NZ_ABVL01000011.1"/>
</dbReference>
<keyword evidence="4" id="KW-0671">Queuosine biosynthesis</keyword>
<dbReference type="InterPro" id="IPR002616">
    <property type="entry name" value="tRNA_ribo_trans-like"/>
</dbReference>
<evidence type="ECO:0000259" key="6">
    <source>
        <dbReference type="Pfam" id="PF05430"/>
    </source>
</evidence>
<sequence length="691" mass="76310">MDTSLSHGRLNFHVEAHATGSSARAGTFRTAHSHVLTPLFMPVGTQATVKGQLTQSLEDAGSQILLANTYHLLLRPGPEVFRRIGGIHEFMSWRHSVLTDSGGFQIFSLPHSRAMTEEGAAFKSYLDGRTILLSPELSIETQKAIGSDIMMALDQCIPSTADAATARAALGITQRWAARSLEARGDSPQALFAIVQGALFPELRRESAAGLCEMPFDGFAIGGLAVGESRSERQDTCELTTQFLPQDRPRYLMGVGTPLDILEAVHRGVDMFDCIIPTQVAQRGGAFTSRGFLQLRRGVYKFAEAPLDPLCHCPTCTHFSRAYLHHLTKTGEHLGWQLIGQHNIYFYHQLMRDIRQSIFEDRFLALYREKRAFLHEPDADHPIKKQKPRRQMAFHRGNYEVHRAPEGFCSIRQISSGEIMHSRTPPMVEAHRLYIEQSDLAARLQISAEENTGASPEPLVIWDVGLGAAANAMAAILCYESQAAAGPVRPMHLISFENDLDPLRLAFQHNREFTYLRHAATAGILDEGRWQSPRHPGLSWTLVQGDFLASISRAPAPPDLIFFDMFSSKTDGAQWTLSAFREIFAACAGRAAELFTYTCSTPIRAALLASGFHIARGCGTVDKTDTTIALTPAALRTLSHLGYELLGAEWLAKWTRSSAKFPADVPADQQPAFEQAILGHPQFRLSPSIST</sequence>
<comment type="cofactor">
    <cofactor evidence="4">
        <name>Zn(2+)</name>
        <dbReference type="ChEBI" id="CHEBI:29105"/>
    </cofactor>
    <text evidence="4">Binds 1 zinc ion per subunit.</text>
</comment>
<feature type="binding site" evidence="4">
    <location>
        <position position="313"/>
    </location>
    <ligand>
        <name>Zn(2+)</name>
        <dbReference type="ChEBI" id="CHEBI:29105"/>
    </ligand>
</feature>
<comment type="catalytic activity">
    <reaction evidence="4">
        <text>7-aminomethyl-7-carbaguanine + guanosine(34) in tRNA = 7-aminomethyl-7-carbaguanosine(34) in tRNA + guanine</text>
        <dbReference type="Rhea" id="RHEA:24104"/>
        <dbReference type="Rhea" id="RHEA-COMP:10341"/>
        <dbReference type="Rhea" id="RHEA-COMP:10342"/>
        <dbReference type="ChEBI" id="CHEBI:16235"/>
        <dbReference type="ChEBI" id="CHEBI:58703"/>
        <dbReference type="ChEBI" id="CHEBI:74269"/>
        <dbReference type="ChEBI" id="CHEBI:82833"/>
        <dbReference type="EC" id="2.4.2.29"/>
    </reaction>
</comment>
<dbReference type="EC" id="2.4.2.29" evidence="4"/>
<accession>B4D4C4</accession>
<dbReference type="HAMAP" id="MF_00168">
    <property type="entry name" value="Q_tRNA_Tgt"/>
    <property type="match status" value="1"/>
</dbReference>
<reference evidence="7 8" key="1">
    <citation type="journal article" date="2011" name="J. Bacteriol.">
        <title>Genome sequence of Chthoniobacter flavus Ellin428, an aerobic heterotrophic soil bacterium.</title>
        <authorList>
            <person name="Kant R."/>
            <person name="van Passel M.W."/>
            <person name="Palva A."/>
            <person name="Lucas S."/>
            <person name="Lapidus A."/>
            <person name="Glavina Del Rio T."/>
            <person name="Dalin E."/>
            <person name="Tice H."/>
            <person name="Bruce D."/>
            <person name="Goodwin L."/>
            <person name="Pitluck S."/>
            <person name="Larimer F.W."/>
            <person name="Land M.L."/>
            <person name="Hauser L."/>
            <person name="Sangwan P."/>
            <person name="de Vos W.M."/>
            <person name="Janssen P.H."/>
            <person name="Smidt H."/>
        </authorList>
    </citation>
    <scope>NUCLEOTIDE SEQUENCE [LARGE SCALE GENOMIC DNA]</scope>
    <source>
        <strain evidence="7 8">Ellin428</strain>
    </source>
</reference>
<dbReference type="Proteomes" id="UP000005824">
    <property type="component" value="Unassembled WGS sequence"/>
</dbReference>
<comment type="pathway">
    <text evidence="4">tRNA modification; tRNA-queuosine biosynthesis.</text>
</comment>